<name>A0A3S5AD38_9PLAT</name>
<proteinExistence type="inferred from homology"/>
<evidence type="ECO:0000313" key="3">
    <source>
        <dbReference type="Proteomes" id="UP000784294"/>
    </source>
</evidence>
<evidence type="ECO:0000256" key="1">
    <source>
        <dbReference type="ARBA" id="ARBA00006338"/>
    </source>
</evidence>
<dbReference type="EMBL" id="CAAALY010048296">
    <property type="protein sequence ID" value="VEL20852.1"/>
    <property type="molecule type" value="Genomic_DNA"/>
</dbReference>
<dbReference type="InterPro" id="IPR020519">
    <property type="entry name" value="DIPK2A/B"/>
</dbReference>
<organism evidence="2 3">
    <name type="scientific">Protopolystoma xenopodis</name>
    <dbReference type="NCBI Taxonomy" id="117903"/>
    <lineage>
        <taxon>Eukaryota</taxon>
        <taxon>Metazoa</taxon>
        <taxon>Spiralia</taxon>
        <taxon>Lophotrochozoa</taxon>
        <taxon>Platyhelminthes</taxon>
        <taxon>Monogenea</taxon>
        <taxon>Polyopisthocotylea</taxon>
        <taxon>Polystomatidea</taxon>
        <taxon>Polystomatidae</taxon>
        <taxon>Protopolystoma</taxon>
    </lineage>
</organism>
<reference evidence="2" key="1">
    <citation type="submission" date="2018-11" db="EMBL/GenBank/DDBJ databases">
        <authorList>
            <consortium name="Pathogen Informatics"/>
        </authorList>
    </citation>
    <scope>NUCLEOTIDE SEQUENCE</scope>
</reference>
<comment type="caution">
    <text evidence="2">The sequence shown here is derived from an EMBL/GenBank/DDBJ whole genome shotgun (WGS) entry which is preliminary data.</text>
</comment>
<dbReference type="AlphaFoldDB" id="A0A3S5AD38"/>
<dbReference type="PANTHER" id="PTHR32073:SF7">
    <property type="entry name" value="GH11358P"/>
    <property type="match status" value="1"/>
</dbReference>
<sequence>MILLYSLAINPHSVVTQTFSSQNGWPFPNYLGACGQWIIEGDSGRPLPSYYGAKYRNNEDVEFWDEGLEKWTRICVGNGYSRAVTQRNIRTVKSRWQNEDYERTVRTED</sequence>
<accession>A0A3S5AD38</accession>
<comment type="similarity">
    <text evidence="1">Belongs to the DIPK family.</text>
</comment>
<protein>
    <submittedName>
        <fullName evidence="2">Uncharacterized protein</fullName>
    </submittedName>
</protein>
<gene>
    <name evidence="2" type="ORF">PXEA_LOCUS14292</name>
</gene>
<keyword evidence="3" id="KW-1185">Reference proteome</keyword>
<dbReference type="PANTHER" id="PTHR32073">
    <property type="entry name" value="GH11358P"/>
    <property type="match status" value="1"/>
</dbReference>
<dbReference type="Proteomes" id="UP000784294">
    <property type="component" value="Unassembled WGS sequence"/>
</dbReference>
<dbReference type="OrthoDB" id="10035316at2759"/>
<evidence type="ECO:0000313" key="2">
    <source>
        <dbReference type="EMBL" id="VEL20852.1"/>
    </source>
</evidence>